<name>A0A1Y4T1B0_9FIRM</name>
<comment type="function">
    <text evidence="5 7">Catalyzes the condensation of carbamoyl phosphate and aspartate to form carbamoyl aspartate and inorganic phosphate, the committed step in the de novo pyrimidine nucleotide biosynthesis pathway.</text>
</comment>
<feature type="binding site" evidence="7">
    <location>
        <position position="126"/>
    </location>
    <ligand>
        <name>carbamoyl phosphate</name>
        <dbReference type="ChEBI" id="CHEBI:58228"/>
    </ligand>
</feature>
<dbReference type="HAMAP" id="MF_00001">
    <property type="entry name" value="Asp_carb_tr"/>
    <property type="match status" value="1"/>
</dbReference>
<feature type="binding site" evidence="7">
    <location>
        <position position="249"/>
    </location>
    <ligand>
        <name>carbamoyl phosphate</name>
        <dbReference type="ChEBI" id="CHEBI:58228"/>
    </ligand>
</feature>
<dbReference type="Gene3D" id="3.40.50.1370">
    <property type="entry name" value="Aspartate/ornithine carbamoyltransferase"/>
    <property type="match status" value="2"/>
</dbReference>
<dbReference type="Pfam" id="PF00185">
    <property type="entry name" value="OTCace"/>
    <property type="match status" value="1"/>
</dbReference>
<proteinExistence type="inferred from homology"/>
<keyword evidence="3 7" id="KW-0808">Transferase</keyword>
<dbReference type="GO" id="GO:0004070">
    <property type="term" value="F:aspartate carbamoyltransferase activity"/>
    <property type="evidence" value="ECO:0007669"/>
    <property type="project" value="UniProtKB-UniRule"/>
</dbReference>
<evidence type="ECO:0000256" key="7">
    <source>
        <dbReference type="HAMAP-Rule" id="MF_00001"/>
    </source>
</evidence>
<dbReference type="PANTHER" id="PTHR45753">
    <property type="entry name" value="ORNITHINE CARBAMOYLTRANSFERASE, MITOCHONDRIAL"/>
    <property type="match status" value="1"/>
</dbReference>
<comment type="catalytic activity">
    <reaction evidence="6 7">
        <text>carbamoyl phosphate + L-aspartate = N-carbamoyl-L-aspartate + phosphate + H(+)</text>
        <dbReference type="Rhea" id="RHEA:20013"/>
        <dbReference type="ChEBI" id="CHEBI:15378"/>
        <dbReference type="ChEBI" id="CHEBI:29991"/>
        <dbReference type="ChEBI" id="CHEBI:32814"/>
        <dbReference type="ChEBI" id="CHEBI:43474"/>
        <dbReference type="ChEBI" id="CHEBI:58228"/>
        <dbReference type="EC" id="2.1.3.2"/>
    </reaction>
</comment>
<feature type="binding site" evidence="7">
    <location>
        <position position="50"/>
    </location>
    <ligand>
        <name>carbamoyl phosphate</name>
        <dbReference type="ChEBI" id="CHEBI:58228"/>
    </ligand>
</feature>
<comment type="caution">
    <text evidence="10">The sequence shown here is derived from an EMBL/GenBank/DDBJ whole genome shotgun (WGS) entry which is preliminary data.</text>
</comment>
<feature type="domain" description="Aspartate/ornithine carbamoyltransferase carbamoyl-P binding" evidence="9">
    <location>
        <begin position="2"/>
        <end position="139"/>
    </location>
</feature>
<evidence type="ECO:0000256" key="3">
    <source>
        <dbReference type="ARBA" id="ARBA00022679"/>
    </source>
</evidence>
<dbReference type="PRINTS" id="PR00100">
    <property type="entry name" value="AOTCASE"/>
</dbReference>
<feature type="binding site" evidence="7">
    <location>
        <position position="207"/>
    </location>
    <ligand>
        <name>L-aspartate</name>
        <dbReference type="ChEBI" id="CHEBI:29991"/>
    </ligand>
</feature>
<organism evidence="10 11">
    <name type="scientific">Massilimicrobiota timonensis</name>
    <dbReference type="NCBI Taxonomy" id="1776392"/>
    <lineage>
        <taxon>Bacteria</taxon>
        <taxon>Bacillati</taxon>
        <taxon>Bacillota</taxon>
        <taxon>Erysipelotrichia</taxon>
        <taxon>Erysipelotrichales</taxon>
        <taxon>Erysipelotrichaceae</taxon>
        <taxon>Massilimicrobiota</taxon>
    </lineage>
</organism>
<dbReference type="RefSeq" id="WP_087357495.1">
    <property type="nucleotide sequence ID" value="NZ_AP031415.1"/>
</dbReference>
<dbReference type="InterPro" id="IPR036901">
    <property type="entry name" value="Asp/Orn_carbamoylTrfase_sf"/>
</dbReference>
<dbReference type="PROSITE" id="PS00097">
    <property type="entry name" value="CARBAMOYLTRANSFERASE"/>
    <property type="match status" value="1"/>
</dbReference>
<feature type="binding site" evidence="7">
    <location>
        <position position="99"/>
    </location>
    <ligand>
        <name>carbamoyl phosphate</name>
        <dbReference type="ChEBI" id="CHEBI:58228"/>
    </ligand>
</feature>
<dbReference type="PRINTS" id="PR00101">
    <property type="entry name" value="ATCASE"/>
</dbReference>
<feature type="binding site" evidence="7">
    <location>
        <position position="129"/>
    </location>
    <ligand>
        <name>carbamoyl phosphate</name>
        <dbReference type="ChEBI" id="CHEBI:58228"/>
    </ligand>
</feature>
<dbReference type="GO" id="GO:0006207">
    <property type="term" value="P:'de novo' pyrimidine nucleobase biosynthetic process"/>
    <property type="evidence" value="ECO:0007669"/>
    <property type="project" value="InterPro"/>
</dbReference>
<dbReference type="InterPro" id="IPR006132">
    <property type="entry name" value="Asp/Orn_carbamoyltranf_P-bd"/>
</dbReference>
<feature type="binding site" evidence="7">
    <location>
        <position position="77"/>
    </location>
    <ligand>
        <name>L-aspartate</name>
        <dbReference type="ChEBI" id="CHEBI:29991"/>
    </ligand>
</feature>
<dbReference type="GO" id="GO:0044205">
    <property type="term" value="P:'de novo' UMP biosynthetic process"/>
    <property type="evidence" value="ECO:0007669"/>
    <property type="project" value="UniProtKB-UniRule"/>
</dbReference>
<sequence length="290" mass="33427">MKKIVDLNDLSLAQIQDILDEAIAFKNGKVVDYHQKKVVANLFFEPSTRTHYSFDMAAGNLGCRTQNFEASNSSLKKGETLYDTCKLFESIGCDALVIRHPEEDYFKQLEKLKVPILNAGDGKGNHPSQSLLDLMTIKEEFGHFEGLNVVIVGDILHSRVAHSNYHVMQRLGMNVYTSGPLEYKQEGYHYVDFDDVIEDMDVVMLLRVQHERHVGDENFSKEKYHQIYGLSLERYQRLKDNAIIMHPAPINRDVEIKDELVESEKSRIFTQMRNGVYVRMAMLHKVLEDE</sequence>
<dbReference type="AlphaFoldDB" id="A0A1Y4T1B0"/>
<evidence type="ECO:0000256" key="5">
    <source>
        <dbReference type="ARBA" id="ARBA00043884"/>
    </source>
</evidence>
<dbReference type="GO" id="GO:0016597">
    <property type="term" value="F:amino acid binding"/>
    <property type="evidence" value="ECO:0007669"/>
    <property type="project" value="InterPro"/>
</dbReference>
<dbReference type="EC" id="2.1.3.2" evidence="7"/>
<feature type="domain" description="Aspartate/ornithine carbamoyltransferase Asp/Orn-binding" evidence="8">
    <location>
        <begin position="145"/>
        <end position="284"/>
    </location>
</feature>
<dbReference type="EMBL" id="NFLJ01000008">
    <property type="protein sequence ID" value="OUQ35420.1"/>
    <property type="molecule type" value="Genomic_DNA"/>
</dbReference>
<dbReference type="NCBIfam" id="TIGR00670">
    <property type="entry name" value="asp_carb_tr"/>
    <property type="match status" value="1"/>
</dbReference>
<dbReference type="SUPFAM" id="SSF53671">
    <property type="entry name" value="Aspartate/ornithine carbamoyltransferase"/>
    <property type="match status" value="1"/>
</dbReference>
<evidence type="ECO:0000313" key="10">
    <source>
        <dbReference type="EMBL" id="OUQ35420.1"/>
    </source>
</evidence>
<evidence type="ECO:0000256" key="6">
    <source>
        <dbReference type="ARBA" id="ARBA00048859"/>
    </source>
</evidence>
<evidence type="ECO:0000259" key="8">
    <source>
        <dbReference type="Pfam" id="PF00185"/>
    </source>
</evidence>
<keyword evidence="11" id="KW-1185">Reference proteome</keyword>
<feature type="binding site" evidence="7">
    <location>
        <position position="159"/>
    </location>
    <ligand>
        <name>L-aspartate</name>
        <dbReference type="ChEBI" id="CHEBI:29991"/>
    </ligand>
</feature>
<dbReference type="InterPro" id="IPR002082">
    <property type="entry name" value="Asp_carbamoyltransf"/>
</dbReference>
<evidence type="ECO:0000256" key="1">
    <source>
        <dbReference type="ARBA" id="ARBA00004852"/>
    </source>
</evidence>
<gene>
    <name evidence="7" type="primary">pyrB</name>
    <name evidence="10" type="ORF">B5E75_03970</name>
</gene>
<dbReference type="InterPro" id="IPR006130">
    <property type="entry name" value="Asp/Orn_carbamoylTrfase"/>
</dbReference>
<dbReference type="Proteomes" id="UP000195305">
    <property type="component" value="Unassembled WGS sequence"/>
</dbReference>
<dbReference type="PANTHER" id="PTHR45753:SF6">
    <property type="entry name" value="ASPARTATE CARBAMOYLTRANSFERASE"/>
    <property type="match status" value="1"/>
</dbReference>
<dbReference type="NCBIfam" id="NF002032">
    <property type="entry name" value="PRK00856.1"/>
    <property type="match status" value="1"/>
</dbReference>
<accession>A0A1Y4T1B0</accession>
<dbReference type="FunFam" id="3.40.50.1370:FF:000011">
    <property type="entry name" value="Aspartate carbamoyltransferase"/>
    <property type="match status" value="1"/>
</dbReference>
<comment type="similarity">
    <text evidence="2 7">Belongs to the aspartate/ornithine carbamoyltransferase superfamily. ATCase family.</text>
</comment>
<dbReference type="UniPathway" id="UPA00070">
    <property type="reaction ID" value="UER00116"/>
</dbReference>
<reference evidence="10 11" key="1">
    <citation type="journal article" date="2018" name="BMC Genomics">
        <title>Whole genome sequencing and function prediction of 133 gut anaerobes isolated from chicken caecum in pure cultures.</title>
        <authorList>
            <person name="Medvecky M."/>
            <person name="Cejkova D."/>
            <person name="Polansky O."/>
            <person name="Karasova D."/>
            <person name="Kubasova T."/>
            <person name="Cizek A."/>
            <person name="Rychlik I."/>
        </authorList>
    </citation>
    <scope>NUCLEOTIDE SEQUENCE [LARGE SCALE GENOMIC DNA]</scope>
    <source>
        <strain evidence="10 11">An13</strain>
    </source>
</reference>
<feature type="binding site" evidence="7">
    <location>
        <position position="248"/>
    </location>
    <ligand>
        <name>carbamoyl phosphate</name>
        <dbReference type="ChEBI" id="CHEBI:58228"/>
    </ligand>
</feature>
<keyword evidence="4 7" id="KW-0665">Pyrimidine biosynthesis</keyword>
<dbReference type="GO" id="GO:0005829">
    <property type="term" value="C:cytosol"/>
    <property type="evidence" value="ECO:0007669"/>
    <property type="project" value="TreeGrafter"/>
</dbReference>
<evidence type="ECO:0000259" key="9">
    <source>
        <dbReference type="Pfam" id="PF02729"/>
    </source>
</evidence>
<evidence type="ECO:0000256" key="2">
    <source>
        <dbReference type="ARBA" id="ARBA00008896"/>
    </source>
</evidence>
<comment type="pathway">
    <text evidence="1 7">Pyrimidine metabolism; UMP biosynthesis via de novo pathway; (S)-dihydroorotate from bicarbonate: step 2/3.</text>
</comment>
<comment type="subunit">
    <text evidence="7">Heterododecamer (2C3:3R2) of six catalytic PyrB chains organized as two trimers (C3), and six regulatory PyrI chains organized as three dimers (R2).</text>
</comment>
<dbReference type="InterPro" id="IPR006131">
    <property type="entry name" value="Asp_carbamoyltransf_Asp/Orn-bd"/>
</dbReference>
<evidence type="ECO:0000313" key="11">
    <source>
        <dbReference type="Proteomes" id="UP000195305"/>
    </source>
</evidence>
<dbReference type="OrthoDB" id="9774690at2"/>
<evidence type="ECO:0000256" key="4">
    <source>
        <dbReference type="ARBA" id="ARBA00022975"/>
    </source>
</evidence>
<dbReference type="GO" id="GO:0006520">
    <property type="term" value="P:amino acid metabolic process"/>
    <property type="evidence" value="ECO:0007669"/>
    <property type="project" value="InterPro"/>
</dbReference>
<protein>
    <recommendedName>
        <fullName evidence="7">Aspartate carbamoyltransferase</fullName>
        <ecNumber evidence="7">2.1.3.2</ecNumber>
    </recommendedName>
    <alternativeName>
        <fullName evidence="7">Aspartate transcarbamylase</fullName>
        <shortName evidence="7">ATCase</shortName>
    </alternativeName>
</protein>
<dbReference type="Pfam" id="PF02729">
    <property type="entry name" value="OTCace_N"/>
    <property type="match status" value="1"/>
</dbReference>
<feature type="binding site" evidence="7">
    <location>
        <position position="49"/>
    </location>
    <ligand>
        <name>carbamoyl phosphate</name>
        <dbReference type="ChEBI" id="CHEBI:58228"/>
    </ligand>
</feature>